<dbReference type="RefSeq" id="WP_160628560.1">
    <property type="nucleotide sequence ID" value="NZ_CP047593.1"/>
</dbReference>
<protein>
    <submittedName>
        <fullName evidence="2">Uncharacterized protein</fullName>
    </submittedName>
</protein>
<reference evidence="2 3" key="1">
    <citation type="submission" date="2020-01" db="EMBL/GenBank/DDBJ databases">
        <title>Ponticoccus aerotolerans gen. nov., sp. nov., an anaerobic bacterium and proposal of Ponticoccusceae fam. nov., Ponticoccusles ord. nov. and Ponticoccuse classis nov. in the phylum Kiritimatiellaeota.</title>
        <authorList>
            <person name="Zhou L.Y."/>
            <person name="Du Z.J."/>
        </authorList>
    </citation>
    <scope>NUCLEOTIDE SEQUENCE [LARGE SCALE GENOMIC DNA]</scope>
    <source>
        <strain evidence="2 3">S-5007</strain>
    </source>
</reference>
<dbReference type="AlphaFoldDB" id="A0A6P1MBA3"/>
<dbReference type="EMBL" id="CP047593">
    <property type="protein sequence ID" value="QHI69378.1"/>
    <property type="molecule type" value="Genomic_DNA"/>
</dbReference>
<feature type="signal peptide" evidence="1">
    <location>
        <begin position="1"/>
        <end position="19"/>
    </location>
</feature>
<proteinExistence type="predicted"/>
<keyword evidence="3" id="KW-1185">Reference proteome</keyword>
<sequence>MMKKLFIAFMAGCTHVATAQNSLTLENGTAAVYDVAQTNSFNGVAVGNNSSGNSLSILNGAAIENSANGYIGGGLFAYRRLFLS</sequence>
<accession>A0A6P1MBA3</accession>
<dbReference type="KEGG" id="taer:GT409_07905"/>
<dbReference type="Proteomes" id="UP000464954">
    <property type="component" value="Chromosome"/>
</dbReference>
<evidence type="ECO:0000313" key="2">
    <source>
        <dbReference type="EMBL" id="QHI69378.1"/>
    </source>
</evidence>
<gene>
    <name evidence="2" type="ORF">GT409_07905</name>
</gene>
<feature type="chain" id="PRO_5026960149" evidence="1">
    <location>
        <begin position="20"/>
        <end position="84"/>
    </location>
</feature>
<keyword evidence="1" id="KW-0732">Signal</keyword>
<name>A0A6P1MBA3_9BACT</name>
<evidence type="ECO:0000313" key="3">
    <source>
        <dbReference type="Proteomes" id="UP000464954"/>
    </source>
</evidence>
<evidence type="ECO:0000256" key="1">
    <source>
        <dbReference type="SAM" id="SignalP"/>
    </source>
</evidence>
<organism evidence="2 3">
    <name type="scientific">Tichowtungia aerotolerans</name>
    <dbReference type="NCBI Taxonomy" id="2697043"/>
    <lineage>
        <taxon>Bacteria</taxon>
        <taxon>Pseudomonadati</taxon>
        <taxon>Kiritimatiellota</taxon>
        <taxon>Tichowtungiia</taxon>
        <taxon>Tichowtungiales</taxon>
        <taxon>Tichowtungiaceae</taxon>
        <taxon>Tichowtungia</taxon>
    </lineage>
</organism>